<dbReference type="EMBL" id="JANBVO010000038">
    <property type="protein sequence ID" value="KAJ9136758.1"/>
    <property type="molecule type" value="Genomic_DNA"/>
</dbReference>
<dbReference type="GO" id="GO:0016887">
    <property type="term" value="F:ATP hydrolysis activity"/>
    <property type="evidence" value="ECO:0007669"/>
    <property type="project" value="InterPro"/>
</dbReference>
<dbReference type="GO" id="GO:0140359">
    <property type="term" value="F:ABC-type transporter activity"/>
    <property type="evidence" value="ECO:0007669"/>
    <property type="project" value="InterPro"/>
</dbReference>
<dbReference type="PROSITE" id="PS00211">
    <property type="entry name" value="ABC_TRANSPORTER_1"/>
    <property type="match status" value="1"/>
</dbReference>
<dbReference type="PROSITE" id="PS50929">
    <property type="entry name" value="ABC_TM1F"/>
    <property type="match status" value="1"/>
</dbReference>
<dbReference type="Proteomes" id="UP001174694">
    <property type="component" value="Unassembled WGS sequence"/>
</dbReference>
<organism evidence="14 15">
    <name type="scientific">Pleurostoma richardsiae</name>
    <dbReference type="NCBI Taxonomy" id="41990"/>
    <lineage>
        <taxon>Eukaryota</taxon>
        <taxon>Fungi</taxon>
        <taxon>Dikarya</taxon>
        <taxon>Ascomycota</taxon>
        <taxon>Pezizomycotina</taxon>
        <taxon>Sordariomycetes</taxon>
        <taxon>Sordariomycetidae</taxon>
        <taxon>Calosphaeriales</taxon>
        <taxon>Pleurostomataceae</taxon>
        <taxon>Pleurostoma</taxon>
    </lineage>
</organism>
<dbReference type="InterPro" id="IPR003439">
    <property type="entry name" value="ABC_transporter-like_ATP-bd"/>
</dbReference>
<keyword evidence="2" id="KW-0813">Transport</keyword>
<dbReference type="PROSITE" id="PS50893">
    <property type="entry name" value="ABC_TRANSPORTER_2"/>
    <property type="match status" value="1"/>
</dbReference>
<feature type="transmembrane region" description="Helical" evidence="11">
    <location>
        <begin position="24"/>
        <end position="44"/>
    </location>
</feature>
<evidence type="ECO:0000256" key="3">
    <source>
        <dbReference type="ARBA" id="ARBA00022692"/>
    </source>
</evidence>
<evidence type="ECO:0000256" key="9">
    <source>
        <dbReference type="ARBA" id="ARBA00024363"/>
    </source>
</evidence>
<dbReference type="InterPro" id="IPR017871">
    <property type="entry name" value="ABC_transporter-like_CS"/>
</dbReference>
<evidence type="ECO:0000256" key="5">
    <source>
        <dbReference type="ARBA" id="ARBA00022840"/>
    </source>
</evidence>
<keyword evidence="4" id="KW-0547">Nucleotide-binding</keyword>
<evidence type="ECO:0000256" key="1">
    <source>
        <dbReference type="ARBA" id="ARBA00004141"/>
    </source>
</evidence>
<dbReference type="SUPFAM" id="SSF52540">
    <property type="entry name" value="P-loop containing nucleoside triphosphate hydrolases"/>
    <property type="match status" value="1"/>
</dbReference>
<feature type="transmembrane region" description="Helical" evidence="11">
    <location>
        <begin position="514"/>
        <end position="534"/>
    </location>
</feature>
<feature type="transmembrane region" description="Helical" evidence="11">
    <location>
        <begin position="365"/>
        <end position="382"/>
    </location>
</feature>
<dbReference type="AlphaFoldDB" id="A0AA38VJE5"/>
<evidence type="ECO:0000313" key="14">
    <source>
        <dbReference type="EMBL" id="KAJ9136758.1"/>
    </source>
</evidence>
<comment type="caution">
    <text evidence="14">The sequence shown here is derived from an EMBL/GenBank/DDBJ whole genome shotgun (WGS) entry which is preliminary data.</text>
</comment>
<evidence type="ECO:0000256" key="4">
    <source>
        <dbReference type="ARBA" id="ARBA00022741"/>
    </source>
</evidence>
<evidence type="ECO:0000256" key="2">
    <source>
        <dbReference type="ARBA" id="ARBA00022448"/>
    </source>
</evidence>
<dbReference type="InterPro" id="IPR036640">
    <property type="entry name" value="ABC1_TM_sf"/>
</dbReference>
<dbReference type="PANTHER" id="PTHR24221">
    <property type="entry name" value="ATP-BINDING CASSETTE SUB-FAMILY B"/>
    <property type="match status" value="1"/>
</dbReference>
<keyword evidence="6" id="KW-0809">Transit peptide</keyword>
<dbReference type="SUPFAM" id="SSF90123">
    <property type="entry name" value="ABC transporter transmembrane region"/>
    <property type="match status" value="1"/>
</dbReference>
<feature type="compositionally biased region" description="Polar residues" evidence="10">
    <location>
        <begin position="299"/>
        <end position="316"/>
    </location>
</feature>
<evidence type="ECO:0000256" key="7">
    <source>
        <dbReference type="ARBA" id="ARBA00022989"/>
    </source>
</evidence>
<gene>
    <name evidence="14" type="ORF">NKR23_g9627</name>
</gene>
<feature type="compositionally biased region" description="Low complexity" evidence="10">
    <location>
        <begin position="966"/>
        <end position="976"/>
    </location>
</feature>
<sequence>MDFRTLAYWTSRSTAERVRDSTQLAIIPVLLLTFVVATALNGVLTARQAEDVVAPSVRGPGGRPLPVTKRKKVKVQEPRALVRRPSSWFFWAATILLILTYLGNAVNTAIHAINGLRGRDPEDPAWWCGEPEAAYLAGALYIHTFIFTTLFDRFNSPNAAHYLTWTLAMAGEVIILMSSYIAVNGPHHVISDFRKGSIVTRNGPSEWESVDLVLGLIRACTISSIVLLCVLLNLMTRSRLHCHFKEGDIEGRGSNVQEATPLLGRITPGYETNGNGNGNGYRHLDYRRNSKRRRAASEANGTNGAAKTGDSGNNANGCHPGAGQNRDDFAAFYRPEKLPHKTWWEYVRGYSVFFPYIWPSKKWKLQALMFICFLLVLAQRAVNMAVPFQQGRLVQAIANSYERGQWEIPYGELFRLLLLKLLQGQSGLLGSARSFIWIPVSQYSYRALTAAAFEHVHSLSLDFHLGKRTGEVLSALNKGSSINSFLEQTTFQVFPMLMDLFLAIIFFQSAYGTFYGLMATMVTHIYLVLTIKMASTRADQRRDMVNADREEEAVKNDSITSYETVKYFNAEQFEFRRYREAIKTFQAAEAKVTVGMNLMNLCQSLLFMAGLLVVLLTAAFQVAMKIRTVGDFITIMAYMNQMQGPLNFFGTFYRTVQQAMISGERLLELFKIQPTVVDKEGAQPLPYCQGRIRWNRVKFWYDKTKPALNNISFECLPGTTTAFVGESGGGKSTIFRLMFRYYNCHAGSIEIDGQDVTDLTIDSVRRHIGVVPQDTILFNETVMYNLKYANPSASDEEVYEACRAASIHDRIMSFRDGYFTKVGERGLRLSGGEKQRVAIARTILKRPRIIMLDEATSALDSETEQHIQSRLIKGHLGQDRTMLIIAHRLSTITHADQIVVLQAGEIVEKGTHDELLALKGKYASMWEKQARAEEAAEQARAATTRANKLLRQANIGGNDHGEDSSSDGCSSMASSSILQSGSCTPDEGSSARPDLSTPGILTDAAKSTPILDIRNHEHAQ</sequence>
<keyword evidence="8 11" id="KW-0472">Membrane</keyword>
<dbReference type="GO" id="GO:0005524">
    <property type="term" value="F:ATP binding"/>
    <property type="evidence" value="ECO:0007669"/>
    <property type="project" value="UniProtKB-KW"/>
</dbReference>
<evidence type="ECO:0000259" key="12">
    <source>
        <dbReference type="PROSITE" id="PS50893"/>
    </source>
</evidence>
<reference evidence="14" key="1">
    <citation type="submission" date="2022-07" db="EMBL/GenBank/DDBJ databases">
        <title>Fungi with potential for degradation of polypropylene.</title>
        <authorList>
            <person name="Gostincar C."/>
        </authorList>
    </citation>
    <scope>NUCLEOTIDE SEQUENCE</scope>
    <source>
        <strain evidence="14">EXF-13308</strain>
    </source>
</reference>
<dbReference type="FunFam" id="1.20.1560.10:FF:000050">
    <property type="entry name" value="Vacuolar ABC heavy metal transporter (Hmt1)"/>
    <property type="match status" value="1"/>
</dbReference>
<keyword evidence="5" id="KW-0067">ATP-binding</keyword>
<keyword evidence="15" id="KW-1185">Reference proteome</keyword>
<keyword evidence="7 11" id="KW-1133">Transmembrane helix</keyword>
<evidence type="ECO:0000259" key="13">
    <source>
        <dbReference type="PROSITE" id="PS50929"/>
    </source>
</evidence>
<evidence type="ECO:0000256" key="8">
    <source>
        <dbReference type="ARBA" id="ARBA00023136"/>
    </source>
</evidence>
<dbReference type="Gene3D" id="3.40.50.300">
    <property type="entry name" value="P-loop containing nucleotide triphosphate hydrolases"/>
    <property type="match status" value="1"/>
</dbReference>
<dbReference type="CDD" id="cd18583">
    <property type="entry name" value="ABC_6TM_HMT1"/>
    <property type="match status" value="1"/>
</dbReference>
<comment type="subcellular location">
    <subcellularLocation>
        <location evidence="1">Membrane</location>
        <topology evidence="1">Multi-pass membrane protein</topology>
    </subcellularLocation>
</comment>
<comment type="similarity">
    <text evidence="9">Belongs to the ABC transporter superfamily. ABCB family. Heavy Metal importer (TC 3.A.1.210) subfamily.</text>
</comment>
<dbReference type="FunFam" id="3.40.50.300:FF:000186">
    <property type="entry name" value="ATP-binding cassette sub-family B member 7, mitochondrial"/>
    <property type="match status" value="1"/>
</dbReference>
<feature type="region of interest" description="Disordered" evidence="10">
    <location>
        <begin position="292"/>
        <end position="320"/>
    </location>
</feature>
<dbReference type="InterPro" id="IPR003593">
    <property type="entry name" value="AAA+_ATPase"/>
</dbReference>
<feature type="transmembrane region" description="Helical" evidence="11">
    <location>
        <begin position="88"/>
        <end position="113"/>
    </location>
</feature>
<feature type="transmembrane region" description="Helical" evidence="11">
    <location>
        <begin position="605"/>
        <end position="624"/>
    </location>
</feature>
<proteinExistence type="inferred from homology"/>
<evidence type="ECO:0000256" key="11">
    <source>
        <dbReference type="SAM" id="Phobius"/>
    </source>
</evidence>
<feature type="transmembrane region" description="Helical" evidence="11">
    <location>
        <begin position="212"/>
        <end position="235"/>
    </location>
</feature>
<protein>
    <submittedName>
        <fullName evidence="14">Heavy metal tolerance protein</fullName>
    </submittedName>
</protein>
<feature type="domain" description="ABC transporter" evidence="12">
    <location>
        <begin position="692"/>
        <end position="928"/>
    </location>
</feature>
<name>A0AA38VJE5_9PEZI</name>
<dbReference type="Pfam" id="PF00005">
    <property type="entry name" value="ABC_tran"/>
    <property type="match status" value="1"/>
</dbReference>
<feature type="transmembrane region" description="Helical" evidence="11">
    <location>
        <begin position="163"/>
        <end position="183"/>
    </location>
</feature>
<dbReference type="GO" id="GO:0005774">
    <property type="term" value="C:vacuolar membrane"/>
    <property type="evidence" value="ECO:0007669"/>
    <property type="project" value="TreeGrafter"/>
</dbReference>
<evidence type="ECO:0000313" key="15">
    <source>
        <dbReference type="Proteomes" id="UP001174694"/>
    </source>
</evidence>
<dbReference type="InterPro" id="IPR039421">
    <property type="entry name" value="Type_1_exporter"/>
</dbReference>
<dbReference type="Gene3D" id="1.20.1560.10">
    <property type="entry name" value="ABC transporter type 1, transmembrane domain"/>
    <property type="match status" value="1"/>
</dbReference>
<dbReference type="PANTHER" id="PTHR24221:SF651">
    <property type="entry name" value="HEAVY METAL TOLERANCE PROTEIN"/>
    <property type="match status" value="1"/>
</dbReference>
<dbReference type="GO" id="GO:0000041">
    <property type="term" value="P:transition metal ion transport"/>
    <property type="evidence" value="ECO:0007669"/>
    <property type="project" value="UniProtKB-ARBA"/>
</dbReference>
<feature type="region of interest" description="Disordered" evidence="10">
    <location>
        <begin position="954"/>
        <end position="1020"/>
    </location>
</feature>
<feature type="domain" description="ABC transmembrane type-1" evidence="13">
    <location>
        <begin position="370"/>
        <end position="658"/>
    </location>
</feature>
<evidence type="ECO:0000256" key="6">
    <source>
        <dbReference type="ARBA" id="ARBA00022946"/>
    </source>
</evidence>
<dbReference type="SMART" id="SM00382">
    <property type="entry name" value="AAA"/>
    <property type="match status" value="1"/>
</dbReference>
<keyword evidence="3 11" id="KW-0812">Transmembrane</keyword>
<dbReference type="Pfam" id="PF00664">
    <property type="entry name" value="ABC_membrane"/>
    <property type="match status" value="1"/>
</dbReference>
<accession>A0AA38VJE5</accession>
<evidence type="ECO:0000256" key="10">
    <source>
        <dbReference type="SAM" id="MobiDB-lite"/>
    </source>
</evidence>
<dbReference type="InterPro" id="IPR011527">
    <property type="entry name" value="ABC1_TM_dom"/>
</dbReference>
<dbReference type="InterPro" id="IPR027417">
    <property type="entry name" value="P-loop_NTPase"/>
</dbReference>